<proteinExistence type="inferred from homology"/>
<feature type="region of interest" description="Disordered" evidence="7">
    <location>
        <begin position="36"/>
        <end position="103"/>
    </location>
</feature>
<keyword evidence="2" id="KW-0285">Flavoprotein</keyword>
<dbReference type="EMBL" id="BRXY01000038">
    <property type="protein sequence ID" value="GMH56176.1"/>
    <property type="molecule type" value="Genomic_DNA"/>
</dbReference>
<comment type="similarity">
    <text evidence="1">Belongs to the carotenoid/retinoid oxidoreductase family. CrtISO subfamily.</text>
</comment>
<keyword evidence="6" id="KW-0520">NAD</keyword>
<dbReference type="AlphaFoldDB" id="A0A9W6ZPU1"/>
<dbReference type="PANTHER" id="PTHR46091">
    <property type="entry name" value="BLR7054 PROTEIN"/>
    <property type="match status" value="1"/>
</dbReference>
<evidence type="ECO:0000256" key="2">
    <source>
        <dbReference type="ARBA" id="ARBA00022630"/>
    </source>
</evidence>
<evidence type="ECO:0000256" key="7">
    <source>
        <dbReference type="SAM" id="MobiDB-lite"/>
    </source>
</evidence>
<sequence>MPNLQALSPLPIITQKLKDQAEANAAAAAERELETLEKLAHVNDDHSNANNDANNDKDDVDADDSGTQTGDDDADDDTDDTENTDNTDNTDNNNNNSFYNDPDAKTLEELDNFSNYLQQLQDSVTNDLPSTINAAKFSRILTEKYGFLKPLITNPTVSSYIKTLQRAYLHSNFSPFGEPRMSPGGIVMFLAMLNRFSLPPTLLGLIVCFLLSLKPWFIILTLALARFVSGYRKKQFTGPNDSSSPKPSILNLKNSPAFNNLTSSSSLPPVGSSALPPDSSTEYDVIILGPGLSSLYAASLLSLQNFKVLLISEGGCSISSVTHDGVTFDSEDFTAKRLLPIQKHLSAAVRTSSDPLGGVRLYRLGSPSNAYASSIIQCGQSAPFVVSSSLISDFSSVLLDGFDGSTSLEPYLHACSLLKSDASKFFNRKIIDPNTQSLMDAFGGYLGKGSFHECSVRYSQDLFRSLIPKSATPLVRSHIAGVGFKAENISMSSCSMGVQVLEAGGGEGAWRPVGGGRVLGKAMENVIKEAGGEVYNLGDTKIERLVFETPADSSSSATSTAPPPKCTGVKTSDGRVFTAKTAVISSLPLQHTLVNLIDSSIRSKTPVENLELLKERRPLLKLYLTFNKSSSELELPCADFWRLPSASLPVDEVKHDEAGNRMGVKQGDIGAEPQPPKFTPRTSWCHVTFPSAQDPSWETLNDPETSCCVVTVEADEDFVIAPEAGEATLSYKINSTSTTTETKANMKRKILSDLQTLFPTLTPEVVSSSTLSDVIRRGLTHNCMRFAAKCVKPSTPYPNLYLSGEDLTFDSMSGRIAAGAMAANAVLGYDVFDLMFLGKSVVEDLNENVGGVTPKTKGEKEAIKLSKSGEAKKND</sequence>
<evidence type="ECO:0000256" key="3">
    <source>
        <dbReference type="ARBA" id="ARBA00022729"/>
    </source>
</evidence>
<feature type="compositionally biased region" description="Basic and acidic residues" evidence="7">
    <location>
        <begin position="36"/>
        <end position="47"/>
    </location>
</feature>
<evidence type="ECO:0000313" key="9">
    <source>
        <dbReference type="Proteomes" id="UP001165085"/>
    </source>
</evidence>
<reference evidence="9" key="1">
    <citation type="journal article" date="2023" name="Commun. Biol.">
        <title>Genome analysis of Parmales, the sister group of diatoms, reveals the evolutionary specialization of diatoms from phago-mixotrophs to photoautotrophs.</title>
        <authorList>
            <person name="Ban H."/>
            <person name="Sato S."/>
            <person name="Yoshikawa S."/>
            <person name="Yamada K."/>
            <person name="Nakamura Y."/>
            <person name="Ichinomiya M."/>
            <person name="Sato N."/>
            <person name="Blanc-Mathieu R."/>
            <person name="Endo H."/>
            <person name="Kuwata A."/>
            <person name="Ogata H."/>
        </authorList>
    </citation>
    <scope>NUCLEOTIDE SEQUENCE [LARGE SCALE GENOMIC DNA]</scope>
    <source>
        <strain evidence="9">NIES 3701</strain>
    </source>
</reference>
<name>A0A9W6ZPU1_9STRA</name>
<evidence type="ECO:0000256" key="6">
    <source>
        <dbReference type="ARBA" id="ARBA00023027"/>
    </source>
</evidence>
<gene>
    <name evidence="8" type="ORF">TrST_g3049</name>
</gene>
<evidence type="ECO:0000256" key="4">
    <source>
        <dbReference type="ARBA" id="ARBA00022827"/>
    </source>
</evidence>
<dbReference type="Proteomes" id="UP001165085">
    <property type="component" value="Unassembled WGS sequence"/>
</dbReference>
<accession>A0A9W6ZPU1</accession>
<feature type="compositionally biased region" description="Low complexity" evidence="7">
    <location>
        <begin position="86"/>
        <end position="101"/>
    </location>
</feature>
<dbReference type="PANTHER" id="PTHR46091:SF3">
    <property type="entry name" value="AMINE OXIDASE DOMAIN-CONTAINING PROTEIN"/>
    <property type="match status" value="1"/>
</dbReference>
<keyword evidence="3" id="KW-0732">Signal</keyword>
<dbReference type="InterPro" id="IPR036188">
    <property type="entry name" value="FAD/NAD-bd_sf"/>
</dbReference>
<evidence type="ECO:0008006" key="10">
    <source>
        <dbReference type="Google" id="ProtNLM"/>
    </source>
</evidence>
<organism evidence="8 9">
    <name type="scientific">Triparma strigata</name>
    <dbReference type="NCBI Taxonomy" id="1606541"/>
    <lineage>
        <taxon>Eukaryota</taxon>
        <taxon>Sar</taxon>
        <taxon>Stramenopiles</taxon>
        <taxon>Ochrophyta</taxon>
        <taxon>Bolidophyceae</taxon>
        <taxon>Parmales</taxon>
        <taxon>Triparmaceae</taxon>
        <taxon>Triparma</taxon>
    </lineage>
</organism>
<keyword evidence="9" id="KW-1185">Reference proteome</keyword>
<protein>
    <recommendedName>
        <fullName evidence="10">Amine oxidase domain-containing protein</fullName>
    </recommendedName>
</protein>
<evidence type="ECO:0000313" key="8">
    <source>
        <dbReference type="EMBL" id="GMH56176.1"/>
    </source>
</evidence>
<comment type="caution">
    <text evidence="8">The sequence shown here is derived from an EMBL/GenBank/DDBJ whole genome shotgun (WGS) entry which is preliminary data.</text>
</comment>
<dbReference type="SUPFAM" id="SSF51905">
    <property type="entry name" value="FAD/NAD(P)-binding domain"/>
    <property type="match status" value="1"/>
</dbReference>
<evidence type="ECO:0000256" key="5">
    <source>
        <dbReference type="ARBA" id="ARBA00022857"/>
    </source>
</evidence>
<feature type="compositionally biased region" description="Acidic residues" evidence="7">
    <location>
        <begin position="58"/>
        <end position="85"/>
    </location>
</feature>
<dbReference type="InterPro" id="IPR052206">
    <property type="entry name" value="Retinol_saturase"/>
</dbReference>
<dbReference type="OrthoDB" id="199703at2759"/>
<keyword evidence="4" id="KW-0274">FAD</keyword>
<keyword evidence="5" id="KW-0521">NADP</keyword>
<evidence type="ECO:0000256" key="1">
    <source>
        <dbReference type="ARBA" id="ARBA00005855"/>
    </source>
</evidence>